<reference evidence="2 3" key="1">
    <citation type="submission" date="2020-05" db="EMBL/GenBank/DDBJ databases">
        <authorList>
            <person name="Whitworth D."/>
        </authorList>
    </citation>
    <scope>NUCLEOTIDE SEQUENCE [LARGE SCALE GENOMIC DNA]</scope>
    <source>
        <strain evidence="2 3">AM005</strain>
    </source>
</reference>
<sequence length="313" mass="35895">MLVGWPPAPQASIPHGRTAEILSPYLSAMEKRHPNHPGEMGTDAQLAERERAPDEINARARAVGLLIDAGVPFVVGGAYAYATYTGIYRDTKDLDLFPRKADALRALQVLEKDGWRTERADEVWLYKAFKGDYFVDFIFSSGNGVAVVDDEWFEHAPRATIFGHECLVAPAEEMIWSKAFVNERERYDGADVNHLLLKAGRNMDWERMMRRFDRYWEVLLSHLMMFRFAYPSERDAIPEWVMAELMSRTLHTLREGCWEEKLCRGNLISRVNYHVDIHHWGFSDGRSWDENERQRGDESGARSGLENSVGGGR</sequence>
<protein>
    <recommendedName>
        <fullName evidence="4">Nucleotidyltransferase family protein</fullName>
    </recommendedName>
</protein>
<dbReference type="Gene3D" id="3.30.460.40">
    <property type="match status" value="1"/>
</dbReference>
<dbReference type="SUPFAM" id="SSF81301">
    <property type="entry name" value="Nucleotidyltransferase"/>
    <property type="match status" value="1"/>
</dbReference>
<name>A0A7Y4IM05_MYXXA</name>
<dbReference type="AlphaFoldDB" id="A0A7Y4IM05"/>
<dbReference type="Proteomes" id="UP000533080">
    <property type="component" value="Unassembled WGS sequence"/>
</dbReference>
<dbReference type="InterPro" id="IPR043519">
    <property type="entry name" value="NT_sf"/>
</dbReference>
<dbReference type="EMBL" id="JABFNT010000098">
    <property type="protein sequence ID" value="NOJ81738.1"/>
    <property type="molecule type" value="Genomic_DNA"/>
</dbReference>
<proteinExistence type="predicted"/>
<dbReference type="InterPro" id="IPR039498">
    <property type="entry name" value="NTP_transf_5"/>
</dbReference>
<feature type="region of interest" description="Disordered" evidence="1">
    <location>
        <begin position="290"/>
        <end position="313"/>
    </location>
</feature>
<comment type="caution">
    <text evidence="2">The sequence shown here is derived from an EMBL/GenBank/DDBJ whole genome shotgun (WGS) entry which is preliminary data.</text>
</comment>
<dbReference type="Pfam" id="PF14907">
    <property type="entry name" value="NTP_transf_5"/>
    <property type="match status" value="1"/>
</dbReference>
<evidence type="ECO:0000313" key="2">
    <source>
        <dbReference type="EMBL" id="NOJ81738.1"/>
    </source>
</evidence>
<feature type="compositionally biased region" description="Basic and acidic residues" evidence="1">
    <location>
        <begin position="290"/>
        <end position="300"/>
    </location>
</feature>
<accession>A0A7Y4IM05</accession>
<evidence type="ECO:0000256" key="1">
    <source>
        <dbReference type="SAM" id="MobiDB-lite"/>
    </source>
</evidence>
<gene>
    <name evidence="2" type="ORF">HNV28_25975</name>
</gene>
<organism evidence="2 3">
    <name type="scientific">Myxococcus xanthus</name>
    <dbReference type="NCBI Taxonomy" id="34"/>
    <lineage>
        <taxon>Bacteria</taxon>
        <taxon>Pseudomonadati</taxon>
        <taxon>Myxococcota</taxon>
        <taxon>Myxococcia</taxon>
        <taxon>Myxococcales</taxon>
        <taxon>Cystobacterineae</taxon>
        <taxon>Myxococcaceae</taxon>
        <taxon>Myxococcus</taxon>
    </lineage>
</organism>
<evidence type="ECO:0000313" key="3">
    <source>
        <dbReference type="Proteomes" id="UP000533080"/>
    </source>
</evidence>
<evidence type="ECO:0008006" key="4">
    <source>
        <dbReference type="Google" id="ProtNLM"/>
    </source>
</evidence>